<feature type="region of interest" description="Disordered" evidence="1">
    <location>
        <begin position="149"/>
        <end position="175"/>
    </location>
</feature>
<sequence length="341" mass="37751">MNLERDDLEDDEATSDQASVCQNEEDVEGHAEDVTLPDLPQEDGTTERDLNHAESRAAELTEELDIMDLEQFHLEWPEELDDDSPVSDATSEPHARVLHSPTAALAHHSTEVEPVYLSSLSHPPDLDTTSPPLDRSHHTDQLETIGAASLLLPRSRDSTSKSGRQSSPPVVQPKSRSARLACLADVLSDLGFDSDALLNALSCTEDEWDPVNKMVIKRGRFADWIHLKKRLRARAAKVSSHSSRNIDEDVNAKPPPRGVVESFVNTLSSSDRHAYLVAMFSDLGFDAEDVLDDLCGMEEEWAVIKENIIRLGGQFAFADWVLVKWGLRTRAARLQATASDS</sequence>
<feature type="compositionally biased region" description="Polar residues" evidence="1">
    <location>
        <begin position="160"/>
        <end position="169"/>
    </location>
</feature>
<evidence type="ECO:0000313" key="2">
    <source>
        <dbReference type="EMBL" id="GBE77247.1"/>
    </source>
</evidence>
<feature type="compositionally biased region" description="Basic and acidic residues" evidence="1">
    <location>
        <begin position="45"/>
        <end position="57"/>
    </location>
</feature>
<dbReference type="EMBL" id="BFAD01000001">
    <property type="protein sequence ID" value="GBE77247.1"/>
    <property type="molecule type" value="Genomic_DNA"/>
</dbReference>
<proteinExistence type="predicted"/>
<accession>A0A401G505</accession>
<dbReference type="AlphaFoldDB" id="A0A401G505"/>
<dbReference type="Proteomes" id="UP000287166">
    <property type="component" value="Unassembled WGS sequence"/>
</dbReference>
<protein>
    <submittedName>
        <fullName evidence="2">Uncharacterized protein</fullName>
    </submittedName>
</protein>
<feature type="region of interest" description="Disordered" evidence="1">
    <location>
        <begin position="118"/>
        <end position="137"/>
    </location>
</feature>
<organism evidence="2 3">
    <name type="scientific">Sparassis crispa</name>
    <dbReference type="NCBI Taxonomy" id="139825"/>
    <lineage>
        <taxon>Eukaryota</taxon>
        <taxon>Fungi</taxon>
        <taxon>Dikarya</taxon>
        <taxon>Basidiomycota</taxon>
        <taxon>Agaricomycotina</taxon>
        <taxon>Agaricomycetes</taxon>
        <taxon>Polyporales</taxon>
        <taxon>Sparassidaceae</taxon>
        <taxon>Sparassis</taxon>
    </lineage>
</organism>
<dbReference type="GeneID" id="38774164"/>
<gene>
    <name evidence="2" type="ORF">SCP_0101200</name>
</gene>
<evidence type="ECO:0000256" key="1">
    <source>
        <dbReference type="SAM" id="MobiDB-lite"/>
    </source>
</evidence>
<feature type="compositionally biased region" description="Acidic residues" evidence="1">
    <location>
        <begin position="1"/>
        <end position="14"/>
    </location>
</feature>
<dbReference type="RefSeq" id="XP_027608160.1">
    <property type="nucleotide sequence ID" value="XM_027752359.1"/>
</dbReference>
<dbReference type="InParanoid" id="A0A401G505"/>
<feature type="region of interest" description="Disordered" evidence="1">
    <location>
        <begin position="1"/>
        <end position="57"/>
    </location>
</feature>
<keyword evidence="3" id="KW-1185">Reference proteome</keyword>
<comment type="caution">
    <text evidence="2">The sequence shown here is derived from an EMBL/GenBank/DDBJ whole genome shotgun (WGS) entry which is preliminary data.</text>
</comment>
<evidence type="ECO:0000313" key="3">
    <source>
        <dbReference type="Proteomes" id="UP000287166"/>
    </source>
</evidence>
<reference evidence="2 3" key="1">
    <citation type="journal article" date="2018" name="Sci. Rep.">
        <title>Genome sequence of the cauliflower mushroom Sparassis crispa (Hanabiratake) and its association with beneficial usage.</title>
        <authorList>
            <person name="Kiyama R."/>
            <person name="Furutani Y."/>
            <person name="Kawaguchi K."/>
            <person name="Nakanishi T."/>
        </authorList>
    </citation>
    <scope>NUCLEOTIDE SEQUENCE [LARGE SCALE GENOMIC DNA]</scope>
</reference>
<name>A0A401G505_9APHY</name>